<dbReference type="GO" id="GO:0031412">
    <property type="term" value="P:gas vesicle organization"/>
    <property type="evidence" value="ECO:0007669"/>
    <property type="project" value="InterPro"/>
</dbReference>
<evidence type="ECO:0000313" key="5">
    <source>
        <dbReference type="Proteomes" id="UP001060368"/>
    </source>
</evidence>
<dbReference type="AlphaFoldDB" id="A0A9E7PMP1"/>
<dbReference type="KEGG" id="mend:L6E24_02735"/>
<proteinExistence type="inferred from homology"/>
<reference evidence="4" key="1">
    <citation type="submission" date="2022-04" db="EMBL/GenBank/DDBJ databases">
        <title>Complete genome of Methanoplanus endosymbiosus DSM 3599.</title>
        <authorList>
            <person name="Chen S.-C."/>
            <person name="You Y.-T."/>
            <person name="Zhou Y.-Z."/>
            <person name="Lai M.-C."/>
        </authorList>
    </citation>
    <scope>NUCLEOTIDE SEQUENCE</scope>
    <source>
        <strain evidence="4">DSM 3599</strain>
    </source>
</reference>
<evidence type="ECO:0000313" key="4">
    <source>
        <dbReference type="EMBL" id="UUX93053.1"/>
    </source>
</evidence>
<dbReference type="RefSeq" id="WP_257743193.1">
    <property type="nucleotide sequence ID" value="NZ_CP096115.1"/>
</dbReference>
<protein>
    <submittedName>
        <fullName evidence="4">GvpL/GvpF family gas vesicle protein</fullName>
    </submittedName>
</protein>
<dbReference type="PANTHER" id="PTHR36852:SF1">
    <property type="entry name" value="PROTEIN GVPL 2"/>
    <property type="match status" value="1"/>
</dbReference>
<accession>A0A9E7PMP1</accession>
<evidence type="ECO:0000256" key="3">
    <source>
        <dbReference type="ARBA" id="ARBA00035643"/>
    </source>
</evidence>
<dbReference type="GO" id="GO:0031411">
    <property type="term" value="C:gas vesicle"/>
    <property type="evidence" value="ECO:0007669"/>
    <property type="project" value="UniProtKB-SubCell"/>
</dbReference>
<evidence type="ECO:0000256" key="1">
    <source>
        <dbReference type="ARBA" id="ARBA00022987"/>
    </source>
</evidence>
<comment type="similarity">
    <text evidence="3">Belongs to the gas vesicle GvpF/GvpL family.</text>
</comment>
<organism evidence="4 5">
    <name type="scientific">Methanoplanus endosymbiosus</name>
    <dbReference type="NCBI Taxonomy" id="33865"/>
    <lineage>
        <taxon>Archaea</taxon>
        <taxon>Methanobacteriati</taxon>
        <taxon>Methanobacteriota</taxon>
        <taxon>Stenosarchaea group</taxon>
        <taxon>Methanomicrobia</taxon>
        <taxon>Methanomicrobiales</taxon>
        <taxon>Methanomicrobiaceae</taxon>
        <taxon>Methanoplanus</taxon>
    </lineage>
</organism>
<dbReference type="GeneID" id="74306576"/>
<dbReference type="PANTHER" id="PTHR36852">
    <property type="entry name" value="PROTEIN GVPL 2"/>
    <property type="match status" value="1"/>
</dbReference>
<dbReference type="Pfam" id="PF06386">
    <property type="entry name" value="GvpL_GvpF"/>
    <property type="match status" value="1"/>
</dbReference>
<gene>
    <name evidence="4" type="ORF">L6E24_02735</name>
</gene>
<sequence length="252" mass="29231">MRTTAKKRINTARYKYVFCIIANRKNYSFVMNDREKKEIYSIHYKDISAVVADAWSEKYEILDDGMVHEKVVETASKHFPVIPMGFGQASTEEDIKAFLMKNYAAIKKLFRNLKGKTELGVNVSLNEKKLIEDIYNENEKIRIFSAGIKDQNDKLNHNIKIKIGRIVSEEFDKKGNKIAEDFYRSLKNIADSDIKCRSINKLMVLNSAFLVENDKIPEFDRVLSDMENKYGDAVNIRYIISPPYNFSNLRVS</sequence>
<dbReference type="InterPro" id="IPR009430">
    <property type="entry name" value="GvpL/GvpF"/>
</dbReference>
<dbReference type="EMBL" id="CP096115">
    <property type="protein sequence ID" value="UUX93053.1"/>
    <property type="molecule type" value="Genomic_DNA"/>
</dbReference>
<comment type="subcellular location">
    <subcellularLocation>
        <location evidence="2">Gas vesicle</location>
    </subcellularLocation>
</comment>
<keyword evidence="1" id="KW-0304">Gas vesicle</keyword>
<evidence type="ECO:0000256" key="2">
    <source>
        <dbReference type="ARBA" id="ARBA00035108"/>
    </source>
</evidence>
<keyword evidence="5" id="KW-1185">Reference proteome</keyword>
<dbReference type="Proteomes" id="UP001060368">
    <property type="component" value="Chromosome"/>
</dbReference>
<name>A0A9E7PMP1_9EURY</name>